<evidence type="ECO:0000256" key="1">
    <source>
        <dbReference type="SAM" id="Phobius"/>
    </source>
</evidence>
<proteinExistence type="predicted"/>
<keyword evidence="1" id="KW-1133">Transmembrane helix</keyword>
<dbReference type="InParanoid" id="S8DWC4"/>
<dbReference type="AlphaFoldDB" id="S8DWC4"/>
<reference evidence="2 3" key="1">
    <citation type="journal article" date="2012" name="Science">
        <title>The Paleozoic origin of enzymatic lignin decomposition reconstructed from 31 fungal genomes.</title>
        <authorList>
            <person name="Floudas D."/>
            <person name="Binder M."/>
            <person name="Riley R."/>
            <person name="Barry K."/>
            <person name="Blanchette R.A."/>
            <person name="Henrissat B."/>
            <person name="Martinez A.T."/>
            <person name="Otillar R."/>
            <person name="Spatafora J.W."/>
            <person name="Yadav J.S."/>
            <person name="Aerts A."/>
            <person name="Benoit I."/>
            <person name="Boyd A."/>
            <person name="Carlson A."/>
            <person name="Copeland A."/>
            <person name="Coutinho P.M."/>
            <person name="de Vries R.P."/>
            <person name="Ferreira P."/>
            <person name="Findley K."/>
            <person name="Foster B."/>
            <person name="Gaskell J."/>
            <person name="Glotzer D."/>
            <person name="Gorecki P."/>
            <person name="Heitman J."/>
            <person name="Hesse C."/>
            <person name="Hori C."/>
            <person name="Igarashi K."/>
            <person name="Jurgens J.A."/>
            <person name="Kallen N."/>
            <person name="Kersten P."/>
            <person name="Kohler A."/>
            <person name="Kuees U."/>
            <person name="Kumar T.K.A."/>
            <person name="Kuo A."/>
            <person name="LaButti K."/>
            <person name="Larrondo L.F."/>
            <person name="Lindquist E."/>
            <person name="Ling A."/>
            <person name="Lombard V."/>
            <person name="Lucas S."/>
            <person name="Lundell T."/>
            <person name="Martin R."/>
            <person name="McLaughlin D.J."/>
            <person name="Morgenstern I."/>
            <person name="Morin E."/>
            <person name="Murat C."/>
            <person name="Nagy L.G."/>
            <person name="Nolan M."/>
            <person name="Ohm R.A."/>
            <person name="Patyshakuliyeva A."/>
            <person name="Rokas A."/>
            <person name="Ruiz-Duenas F.J."/>
            <person name="Sabat G."/>
            <person name="Salamov A."/>
            <person name="Samejima M."/>
            <person name="Schmutz J."/>
            <person name="Slot J.C."/>
            <person name="St John F."/>
            <person name="Stenlid J."/>
            <person name="Sun H."/>
            <person name="Sun S."/>
            <person name="Syed K."/>
            <person name="Tsang A."/>
            <person name="Wiebenga A."/>
            <person name="Young D."/>
            <person name="Pisabarro A."/>
            <person name="Eastwood D.C."/>
            <person name="Martin F."/>
            <person name="Cullen D."/>
            <person name="Grigoriev I.V."/>
            <person name="Hibbett D.S."/>
        </authorList>
    </citation>
    <scope>NUCLEOTIDE SEQUENCE</scope>
    <source>
        <strain evidence="3">FP-58527</strain>
    </source>
</reference>
<keyword evidence="1" id="KW-0812">Transmembrane</keyword>
<gene>
    <name evidence="2" type="ORF">FOMPIDRAFT_1043550</name>
</gene>
<protein>
    <submittedName>
        <fullName evidence="2">Uncharacterized protein</fullName>
    </submittedName>
</protein>
<dbReference type="STRING" id="743788.S8DWC4"/>
<dbReference type="PANTHER" id="PTHR35043:SF7">
    <property type="entry name" value="TRANSCRIPTION FACTOR DOMAIN-CONTAINING PROTEIN"/>
    <property type="match status" value="1"/>
</dbReference>
<name>S8DWC4_FOMSC</name>
<evidence type="ECO:0000313" key="2">
    <source>
        <dbReference type="EMBL" id="EPS95473.1"/>
    </source>
</evidence>
<accession>S8DWC4</accession>
<sequence>MSMMLPAAYGTPHLLGWNATFPTNLEKLLWWTAALGVTVSGCVVFTFGVLLAQVEGVAELLFEETAVGDVTTQVVQVGVMPIAVVAYVAASGYLLVESMRQLFALPPAAFQLAWWANSIPHFT</sequence>
<organism evidence="2 3">
    <name type="scientific">Fomitopsis schrenkii</name>
    <name type="common">Brown rot fungus</name>
    <dbReference type="NCBI Taxonomy" id="2126942"/>
    <lineage>
        <taxon>Eukaryota</taxon>
        <taxon>Fungi</taxon>
        <taxon>Dikarya</taxon>
        <taxon>Basidiomycota</taxon>
        <taxon>Agaricomycotina</taxon>
        <taxon>Agaricomycetes</taxon>
        <taxon>Polyporales</taxon>
        <taxon>Fomitopsis</taxon>
    </lineage>
</organism>
<feature type="transmembrane region" description="Helical" evidence="1">
    <location>
        <begin position="28"/>
        <end position="54"/>
    </location>
</feature>
<keyword evidence="3" id="KW-1185">Reference proteome</keyword>
<dbReference type="EMBL" id="KE504206">
    <property type="protein sequence ID" value="EPS95473.1"/>
    <property type="molecule type" value="Genomic_DNA"/>
</dbReference>
<dbReference type="HOGENOM" id="CLU_2015327_0_0_1"/>
<feature type="transmembrane region" description="Helical" evidence="1">
    <location>
        <begin position="74"/>
        <end position="96"/>
    </location>
</feature>
<dbReference type="Proteomes" id="UP000015241">
    <property type="component" value="Unassembled WGS sequence"/>
</dbReference>
<keyword evidence="1" id="KW-0472">Membrane</keyword>
<evidence type="ECO:0000313" key="3">
    <source>
        <dbReference type="Proteomes" id="UP000015241"/>
    </source>
</evidence>
<dbReference type="PANTHER" id="PTHR35043">
    <property type="entry name" value="TRANSCRIPTION FACTOR DOMAIN-CONTAINING PROTEIN"/>
    <property type="match status" value="1"/>
</dbReference>
<dbReference type="OrthoDB" id="9451547at2759"/>